<protein>
    <submittedName>
        <fullName evidence="2">Uncharacterized protein</fullName>
    </submittedName>
</protein>
<sequence length="354" mass="39850">MNTTTLIRGEKHHFQSVLESIERIGQVIRPDIVVPILFISILVIGFFMGFFMSFIRSIISTAIIIGILAIVIFVSEPIISSKMITILQDNKIDAETIKSSALILTKLIVPIVCFISLFISYFIFGIAMLVLKILKSLNPNKGNKKLVFRFLGGLLALGTCFPVATFFTNTINFSTRAENKLTDNFINPQVKLFTFGKGVGLGKNLRTVSDIFENKDVAQLLFTNPLSLSPDDRQELIEKTASFLNNKEFTKEATDMINSKIEKEAEKALQNHPEQKITNDLIKKALDTNLDEVKVNNKPISEMFDTLNLKDKLNDTGKQSIESIINNMVEKYSDDSVDPELQKQLIDSLMKKYL</sequence>
<feature type="transmembrane region" description="Helical" evidence="1">
    <location>
        <begin position="107"/>
        <end position="134"/>
    </location>
</feature>
<name>D5E4Q2_MYCCM</name>
<dbReference type="AlphaFoldDB" id="D5E4Q2"/>
<keyword evidence="1" id="KW-0812">Transmembrane</keyword>
<proteinExistence type="predicted"/>
<reference key="2">
    <citation type="submission" date="2010-03" db="EMBL/GenBank/DDBJ databases">
        <authorList>
            <person name="Ma Z."/>
            <person name="Wang X."/>
            <person name="Liu H."/>
        </authorList>
    </citation>
    <scope>NUCLEOTIDE SEQUENCE</scope>
    <source>
        <strain>MP145</strain>
    </source>
</reference>
<evidence type="ECO:0000313" key="2">
    <source>
        <dbReference type="EMBL" id="ADE19784.1"/>
    </source>
</evidence>
<dbReference type="EMBL" id="CP001991">
    <property type="protein sequence ID" value="ADE19784.1"/>
    <property type="molecule type" value="Genomic_DNA"/>
</dbReference>
<dbReference type="RefSeq" id="WP_013054560.1">
    <property type="nucleotide sequence ID" value="NC_014014.1"/>
</dbReference>
<feature type="transmembrane region" description="Helical" evidence="1">
    <location>
        <begin position="58"/>
        <end position="79"/>
    </location>
</feature>
<dbReference type="eggNOG" id="ENOG5030N4A">
    <property type="taxonomic scope" value="Bacteria"/>
</dbReference>
<reference evidence="2 3" key="3">
    <citation type="journal article" date="2011" name="J. Bacteriol.">
        <title>Genome sequences of Mycoplasma alligatoris A21JP2T and Mycoplasma crocodyli MP145T.</title>
        <authorList>
            <person name="Brown D.R."/>
            <person name="Farmerie W.G."/>
            <person name="May M."/>
            <person name="Benders G.A."/>
            <person name="Durkin A.S."/>
            <person name="Hlavinka K."/>
            <person name="Hostetler J."/>
            <person name="Jackson J."/>
            <person name="Johnson J."/>
            <person name="Miller R.H."/>
            <person name="Paralanov V."/>
            <person name="Radune D."/>
            <person name="Szczypinski B."/>
            <person name="Glass J.I."/>
        </authorList>
    </citation>
    <scope>NUCLEOTIDE SEQUENCE [LARGE SCALE GENOMIC DNA]</scope>
    <source>
        <strain evidence="3">ATCC 51981 / MP145</strain>
    </source>
</reference>
<evidence type="ECO:0000256" key="1">
    <source>
        <dbReference type="SAM" id="Phobius"/>
    </source>
</evidence>
<dbReference type="STRING" id="512564.MCRO_0063"/>
<dbReference type="HOGENOM" id="CLU_782606_0_0_14"/>
<accession>D5E4Q2</accession>
<dbReference type="Proteomes" id="UP000001845">
    <property type="component" value="Chromosome"/>
</dbReference>
<evidence type="ECO:0000313" key="3">
    <source>
        <dbReference type="Proteomes" id="UP000001845"/>
    </source>
</evidence>
<reference evidence="3" key="1">
    <citation type="submission" date="2010-03" db="EMBL/GenBank/DDBJ databases">
        <title>The complete genome of Mycoplasma crocodyli MP145.</title>
        <authorList>
            <person name="Glass J.I."/>
            <person name="Durkin A.S."/>
            <person name="Hostetler J."/>
            <person name="Jackson J."/>
            <person name="Johnson J."/>
            <person name="May M.A."/>
            <person name="Paralanov V."/>
            <person name="Radune D."/>
            <person name="Szczypinski B."/>
            <person name="Brown D.R."/>
        </authorList>
    </citation>
    <scope>NUCLEOTIDE SEQUENCE [LARGE SCALE GENOMIC DNA]</scope>
    <source>
        <strain evidence="3">ATCC 51981 / MP145</strain>
    </source>
</reference>
<dbReference type="OrthoDB" id="9846161at2"/>
<gene>
    <name evidence="2" type="ordered locus">MCRO_0063</name>
</gene>
<keyword evidence="1" id="KW-0472">Membrane</keyword>
<keyword evidence="3" id="KW-1185">Reference proteome</keyword>
<feature type="transmembrane region" description="Helical" evidence="1">
    <location>
        <begin position="32"/>
        <end position="51"/>
    </location>
</feature>
<organism evidence="2 3">
    <name type="scientific">Mycoplasma crocodyli (strain ATCC 51981 / MP145)</name>
    <dbReference type="NCBI Taxonomy" id="512564"/>
    <lineage>
        <taxon>Bacteria</taxon>
        <taxon>Bacillati</taxon>
        <taxon>Mycoplasmatota</taxon>
        <taxon>Mollicutes</taxon>
        <taxon>Mycoplasmataceae</taxon>
        <taxon>Mycoplasma</taxon>
    </lineage>
</organism>
<keyword evidence="1" id="KW-1133">Transmembrane helix</keyword>
<feature type="transmembrane region" description="Helical" evidence="1">
    <location>
        <begin position="146"/>
        <end position="167"/>
    </location>
</feature>
<dbReference type="KEGG" id="mcd:MCRO_0063"/>